<evidence type="ECO:0000313" key="8">
    <source>
        <dbReference type="EMBL" id="NER12839.1"/>
    </source>
</evidence>
<feature type="domain" description="PA14" evidence="7">
    <location>
        <begin position="613"/>
        <end position="756"/>
    </location>
</feature>
<protein>
    <recommendedName>
        <fullName evidence="3">beta-N-acetylhexosaminidase</fullName>
        <ecNumber evidence="3">3.2.1.52</ecNumber>
    </recommendedName>
</protein>
<dbReference type="PANTHER" id="PTHR22600">
    <property type="entry name" value="BETA-HEXOSAMINIDASE"/>
    <property type="match status" value="1"/>
</dbReference>
<dbReference type="SMART" id="SM00758">
    <property type="entry name" value="PA14"/>
    <property type="match status" value="1"/>
</dbReference>
<sequence length="763" mass="87085">MILILMIISCKNKAEGPSALNTAEIAVIPQPLSVTEKQGQFSLDKNTRFITQNEDQDKIASFFAEKIKASTGFDLEVSREGSESNIIVFQTDESLDVNGEGYSLDVSREQILIKARENRGFFYGMQTLLQLLPPQIESQDPVSGVSWNIRAVEIKDQPAFGWRGLNLDVSRHYIPVDFIKKQLDMLSLFKMNKFHWHLTDDQGWRIQIKKYPKLTEVGAKRKNDDGSLYDGYYTQEDIKEVVAYAAERFIDVIPEIDVPGHVVSVLAGYPELSCTENHLETRVLWGIDSNILCAGKEQTFVFLEDVFEEIAPLFPFEYFHIGGDEVPKDKWEKCPHCQKRIATEQLKDENELQSYFMARVENILKKYDKMIFGWDEILEGGISPTANIMSWTGEEGGIVAANAGHDVVMNPSEYTYLNFYQGDHKVEPMAFGGYISLEDIYNYDPVPSEISKDKRKHILGSQASVWTEYAPEASIIEYQLYPRLMAMAELTWTQKGKKDYPDFLKRLSSQYLRLEEHQINYHIPIPEGPSSNRIVFTDSVSLRFETTHPVKMVYTVDGSTPDANSPVYKEPMNFKENTVLKIASVLPHGKTSPVREIRIEQQQMIPAVDPGKTKPGLSVETVKGHFRNLKEVDFSSGTKGSVIDSLEAANEAYDWGHFVNEDNFRALAIEGYIDIAEDGVYYFSSQQDQVWIADQLLIDYKYPIKKHPKDASIALTKGKHKLKIFYLNNIVKGWASDWNKVELYYKRADEEEFKQVGGEMLSH</sequence>
<dbReference type="InterPro" id="IPR017853">
    <property type="entry name" value="GH"/>
</dbReference>
<dbReference type="Proteomes" id="UP000468581">
    <property type="component" value="Unassembled WGS sequence"/>
</dbReference>
<dbReference type="Pfam" id="PF00728">
    <property type="entry name" value="Glyco_hydro_20"/>
    <property type="match status" value="1"/>
</dbReference>
<dbReference type="AlphaFoldDB" id="A0A6P0ULQ8"/>
<evidence type="ECO:0000313" key="9">
    <source>
        <dbReference type="Proteomes" id="UP000468581"/>
    </source>
</evidence>
<dbReference type="Pfam" id="PF07691">
    <property type="entry name" value="PA14"/>
    <property type="match status" value="1"/>
</dbReference>
<keyword evidence="5" id="KW-0326">Glycosidase</keyword>
<dbReference type="GO" id="GO:0004563">
    <property type="term" value="F:beta-N-acetylhexosaminidase activity"/>
    <property type="evidence" value="ECO:0007669"/>
    <property type="project" value="UniProtKB-EC"/>
</dbReference>
<dbReference type="Gene3D" id="3.20.20.80">
    <property type="entry name" value="Glycosidases"/>
    <property type="match status" value="1"/>
</dbReference>
<proteinExistence type="inferred from homology"/>
<dbReference type="InterPro" id="IPR015882">
    <property type="entry name" value="HEX_bac_N"/>
</dbReference>
<keyword evidence="9" id="KW-1185">Reference proteome</keyword>
<dbReference type="InterPro" id="IPR029018">
    <property type="entry name" value="Hex-like_dom2"/>
</dbReference>
<dbReference type="GO" id="GO:0030203">
    <property type="term" value="P:glycosaminoglycan metabolic process"/>
    <property type="evidence" value="ECO:0007669"/>
    <property type="project" value="TreeGrafter"/>
</dbReference>
<comment type="caution">
    <text evidence="8">The sequence shown here is derived from an EMBL/GenBank/DDBJ whole genome shotgun (WGS) entry which is preliminary data.</text>
</comment>
<dbReference type="RefSeq" id="WP_163605848.1">
    <property type="nucleotide sequence ID" value="NZ_JAABOO010000001.1"/>
</dbReference>
<reference evidence="8 9" key="1">
    <citation type="submission" date="2020-01" db="EMBL/GenBank/DDBJ databases">
        <title>Leptobacterium flavescens.</title>
        <authorList>
            <person name="Wang G."/>
        </authorList>
    </citation>
    <scope>NUCLEOTIDE SEQUENCE [LARGE SCALE GENOMIC DNA]</scope>
    <source>
        <strain evidence="8 9">KCTC 22160</strain>
    </source>
</reference>
<evidence type="ECO:0000256" key="3">
    <source>
        <dbReference type="ARBA" id="ARBA00012663"/>
    </source>
</evidence>
<dbReference type="InterPro" id="IPR011658">
    <property type="entry name" value="PA14_dom"/>
</dbReference>
<dbReference type="SUPFAM" id="SSF55545">
    <property type="entry name" value="beta-N-acetylhexosaminidase-like domain"/>
    <property type="match status" value="1"/>
</dbReference>
<dbReference type="CDD" id="cd06563">
    <property type="entry name" value="GH20_chitobiase-like"/>
    <property type="match status" value="1"/>
</dbReference>
<dbReference type="Pfam" id="PF13290">
    <property type="entry name" value="CHB_HEX_C_1"/>
    <property type="match status" value="1"/>
</dbReference>
<dbReference type="PANTHER" id="PTHR22600:SF57">
    <property type="entry name" value="BETA-N-ACETYLHEXOSAMINIDASE"/>
    <property type="match status" value="1"/>
</dbReference>
<evidence type="ECO:0000259" key="7">
    <source>
        <dbReference type="SMART" id="SM00758"/>
    </source>
</evidence>
<accession>A0A6P0ULQ8</accession>
<dbReference type="SUPFAM" id="SSF51445">
    <property type="entry name" value="(Trans)glycosidases"/>
    <property type="match status" value="1"/>
</dbReference>
<evidence type="ECO:0000256" key="1">
    <source>
        <dbReference type="ARBA" id="ARBA00001231"/>
    </source>
</evidence>
<dbReference type="GO" id="GO:0016020">
    <property type="term" value="C:membrane"/>
    <property type="evidence" value="ECO:0007669"/>
    <property type="project" value="TreeGrafter"/>
</dbReference>
<dbReference type="InterPro" id="IPR025705">
    <property type="entry name" value="Beta_hexosaminidase_sua/sub"/>
</dbReference>
<evidence type="ECO:0000256" key="4">
    <source>
        <dbReference type="ARBA" id="ARBA00022801"/>
    </source>
</evidence>
<comment type="catalytic activity">
    <reaction evidence="1">
        <text>Hydrolysis of terminal non-reducing N-acetyl-D-hexosamine residues in N-acetyl-beta-D-hexosaminides.</text>
        <dbReference type="EC" id="3.2.1.52"/>
    </reaction>
</comment>
<name>A0A6P0ULQ8_9FLAO</name>
<evidence type="ECO:0000256" key="2">
    <source>
        <dbReference type="ARBA" id="ARBA00006285"/>
    </source>
</evidence>
<dbReference type="Gene3D" id="3.30.379.10">
    <property type="entry name" value="Chitobiase/beta-hexosaminidase domain 2-like"/>
    <property type="match status" value="1"/>
</dbReference>
<dbReference type="EMBL" id="JAABOO010000001">
    <property type="protein sequence ID" value="NER12839.1"/>
    <property type="molecule type" value="Genomic_DNA"/>
</dbReference>
<dbReference type="GO" id="GO:0005975">
    <property type="term" value="P:carbohydrate metabolic process"/>
    <property type="evidence" value="ECO:0007669"/>
    <property type="project" value="InterPro"/>
</dbReference>
<organism evidence="8 9">
    <name type="scientific">Leptobacterium flavescens</name>
    <dbReference type="NCBI Taxonomy" id="472055"/>
    <lineage>
        <taxon>Bacteria</taxon>
        <taxon>Pseudomonadati</taxon>
        <taxon>Bacteroidota</taxon>
        <taxon>Flavobacteriia</taxon>
        <taxon>Flavobacteriales</taxon>
        <taxon>Flavobacteriaceae</taxon>
        <taxon>Leptobacterium</taxon>
    </lineage>
</organism>
<dbReference type="EC" id="3.2.1.52" evidence="3"/>
<dbReference type="Pfam" id="PF02838">
    <property type="entry name" value="Glyco_hydro_20b"/>
    <property type="match status" value="1"/>
</dbReference>
<comment type="similarity">
    <text evidence="2">Belongs to the glycosyl hydrolase 20 family.</text>
</comment>
<dbReference type="InterPro" id="IPR059177">
    <property type="entry name" value="GH29D-like_dom"/>
</dbReference>
<dbReference type="InterPro" id="IPR015883">
    <property type="entry name" value="Glyco_hydro_20_cat"/>
</dbReference>
<gene>
    <name evidence="8" type="ORF">GWK08_05265</name>
</gene>
<evidence type="ECO:0000256" key="5">
    <source>
        <dbReference type="ARBA" id="ARBA00023295"/>
    </source>
</evidence>
<keyword evidence="4 8" id="KW-0378">Hydrolase</keyword>
<evidence type="ECO:0000256" key="6">
    <source>
        <dbReference type="PIRSR" id="PIRSR625705-1"/>
    </source>
</evidence>
<dbReference type="SUPFAM" id="SSF56988">
    <property type="entry name" value="Anthrax protective antigen"/>
    <property type="match status" value="1"/>
</dbReference>
<feature type="active site" description="Proton donor" evidence="6">
    <location>
        <position position="325"/>
    </location>
</feature>
<dbReference type="PRINTS" id="PR00738">
    <property type="entry name" value="GLHYDRLASE20"/>
</dbReference>